<comment type="caution">
    <text evidence="3">The sequence shown here is derived from an EMBL/GenBank/DDBJ whole genome shotgun (WGS) entry which is preliminary data.</text>
</comment>
<dbReference type="SMART" id="SM00530">
    <property type="entry name" value="HTH_XRE"/>
    <property type="match status" value="1"/>
</dbReference>
<dbReference type="InterPro" id="IPR001387">
    <property type="entry name" value="Cro/C1-type_HTH"/>
</dbReference>
<dbReference type="EMBL" id="NHSJ01000098">
    <property type="protein sequence ID" value="PPQ29120.1"/>
    <property type="molecule type" value="Genomic_DNA"/>
</dbReference>
<keyword evidence="4" id="KW-1185">Reference proteome</keyword>
<gene>
    <name evidence="3" type="ORF">CCR94_16095</name>
</gene>
<sequence>MLIFESLHLLIVSASWVAHQVRRRRKVIEVNLIDQDVGERLRALRFQHRISIGELASRARLSPEQIVCFENGELRIDARIMLRLCKILDIRPIEFFAPLYAKQATKNQVKRRHTDKAAERSSRNHAAL</sequence>
<evidence type="ECO:0000313" key="3">
    <source>
        <dbReference type="EMBL" id="PPQ29120.1"/>
    </source>
</evidence>
<protein>
    <recommendedName>
        <fullName evidence="2">HTH cro/C1-type domain-containing protein</fullName>
    </recommendedName>
</protein>
<reference evidence="3 4" key="1">
    <citation type="journal article" date="2018" name="Arch. Microbiol.">
        <title>New insights into the metabolic potential of the phototrophic purple bacterium Rhodopila globiformis DSM 161(T) from its draft genome sequence and evidence for a vanadium-dependent nitrogenase.</title>
        <authorList>
            <person name="Imhoff J.F."/>
            <person name="Rahn T."/>
            <person name="Kunzel S."/>
            <person name="Neulinger S.C."/>
        </authorList>
    </citation>
    <scope>NUCLEOTIDE SEQUENCE [LARGE SCALE GENOMIC DNA]</scope>
    <source>
        <strain evidence="3 4">DSM 16996</strain>
    </source>
</reference>
<dbReference type="Gene3D" id="1.10.260.40">
    <property type="entry name" value="lambda repressor-like DNA-binding domains"/>
    <property type="match status" value="1"/>
</dbReference>
<feature type="region of interest" description="Disordered" evidence="1">
    <location>
        <begin position="107"/>
        <end position="128"/>
    </location>
</feature>
<proteinExistence type="predicted"/>
<organism evidence="3 4">
    <name type="scientific">Rhodoblastus sphagnicola</name>
    <dbReference type="NCBI Taxonomy" id="333368"/>
    <lineage>
        <taxon>Bacteria</taxon>
        <taxon>Pseudomonadati</taxon>
        <taxon>Pseudomonadota</taxon>
        <taxon>Alphaproteobacteria</taxon>
        <taxon>Hyphomicrobiales</taxon>
        <taxon>Rhodoblastaceae</taxon>
        <taxon>Rhodoblastus</taxon>
    </lineage>
</organism>
<evidence type="ECO:0000313" key="4">
    <source>
        <dbReference type="Proteomes" id="UP000239089"/>
    </source>
</evidence>
<dbReference type="SUPFAM" id="SSF47413">
    <property type="entry name" value="lambda repressor-like DNA-binding domains"/>
    <property type="match status" value="1"/>
</dbReference>
<dbReference type="CDD" id="cd00093">
    <property type="entry name" value="HTH_XRE"/>
    <property type="match status" value="1"/>
</dbReference>
<dbReference type="GO" id="GO:0003677">
    <property type="term" value="F:DNA binding"/>
    <property type="evidence" value="ECO:0007669"/>
    <property type="project" value="InterPro"/>
</dbReference>
<dbReference type="Proteomes" id="UP000239089">
    <property type="component" value="Unassembled WGS sequence"/>
</dbReference>
<evidence type="ECO:0000259" key="2">
    <source>
        <dbReference type="PROSITE" id="PS50943"/>
    </source>
</evidence>
<dbReference type="AlphaFoldDB" id="A0A2S6N3C5"/>
<dbReference type="PROSITE" id="PS50943">
    <property type="entry name" value="HTH_CROC1"/>
    <property type="match status" value="1"/>
</dbReference>
<dbReference type="InterPro" id="IPR010982">
    <property type="entry name" value="Lambda_DNA-bd_dom_sf"/>
</dbReference>
<dbReference type="Pfam" id="PF13560">
    <property type="entry name" value="HTH_31"/>
    <property type="match status" value="1"/>
</dbReference>
<feature type="domain" description="HTH cro/C1-type" evidence="2">
    <location>
        <begin position="41"/>
        <end position="95"/>
    </location>
</feature>
<evidence type="ECO:0000256" key="1">
    <source>
        <dbReference type="SAM" id="MobiDB-lite"/>
    </source>
</evidence>
<name>A0A2S6N3C5_9HYPH</name>
<accession>A0A2S6N3C5</accession>